<name>A0A8H6SVF5_MYCCL</name>
<keyword evidence="1" id="KW-0540">Nuclease</keyword>
<keyword evidence="2" id="KW-1185">Reference proteome</keyword>
<dbReference type="GO" id="GO:0003676">
    <property type="term" value="F:nucleic acid binding"/>
    <property type="evidence" value="ECO:0007669"/>
    <property type="project" value="InterPro"/>
</dbReference>
<dbReference type="OrthoDB" id="26838at2759"/>
<dbReference type="SUPFAM" id="SSF53098">
    <property type="entry name" value="Ribonuclease H-like"/>
    <property type="match status" value="1"/>
</dbReference>
<dbReference type="Gene3D" id="3.30.420.10">
    <property type="entry name" value="Ribonuclease H-like superfamily/Ribonuclease H"/>
    <property type="match status" value="1"/>
</dbReference>
<organism evidence="1 2">
    <name type="scientific">Mycena chlorophos</name>
    <name type="common">Agaric fungus</name>
    <name type="synonym">Agaricus chlorophos</name>
    <dbReference type="NCBI Taxonomy" id="658473"/>
    <lineage>
        <taxon>Eukaryota</taxon>
        <taxon>Fungi</taxon>
        <taxon>Dikarya</taxon>
        <taxon>Basidiomycota</taxon>
        <taxon>Agaricomycotina</taxon>
        <taxon>Agaricomycetes</taxon>
        <taxon>Agaricomycetidae</taxon>
        <taxon>Agaricales</taxon>
        <taxon>Marasmiineae</taxon>
        <taxon>Mycenaceae</taxon>
        <taxon>Mycena</taxon>
    </lineage>
</organism>
<proteinExistence type="predicted"/>
<keyword evidence="1" id="KW-0269">Exonuclease</keyword>
<sequence>MPTFLHDTPESVAVVLSALKDTQTLLFDCEGPSLGMQGGGVVLLSLGTPQSDDVHLVHITPIGLPAPAPDIRVSGLFYECGGVMIHNVVDMQVVVMQAQRLADERKSVQARAQRLIPYLPPREVLGKPELYAKLLKLPALGSTVKELKIGGAEGIANVELKRRLRPVVNWSDDVLTQDHIDYAANDIDLLHKLYTHFTANVAPTATQSQSSDGSAANAFAFDQTLRDASAAYVSMWTTSAGQPCASDPYRGHPLFPLGILDEPGWGDNLVVCEGCKRELMPECFPKNDATGKGNLNAGRGAKCLVCRAVQLHNEKPPPPRQMRR</sequence>
<evidence type="ECO:0000313" key="2">
    <source>
        <dbReference type="Proteomes" id="UP000613580"/>
    </source>
</evidence>
<accession>A0A8H6SVF5</accession>
<reference evidence="1" key="1">
    <citation type="submission" date="2020-05" db="EMBL/GenBank/DDBJ databases">
        <title>Mycena genomes resolve the evolution of fungal bioluminescence.</title>
        <authorList>
            <person name="Tsai I.J."/>
        </authorList>
    </citation>
    <scope>NUCLEOTIDE SEQUENCE</scope>
    <source>
        <strain evidence="1">110903Hualien_Pintung</strain>
    </source>
</reference>
<dbReference type="InterPro" id="IPR012337">
    <property type="entry name" value="RNaseH-like_sf"/>
</dbReference>
<dbReference type="Proteomes" id="UP000613580">
    <property type="component" value="Unassembled WGS sequence"/>
</dbReference>
<dbReference type="AlphaFoldDB" id="A0A8H6SVF5"/>
<gene>
    <name evidence="1" type="ORF">HMN09_00737500</name>
</gene>
<dbReference type="GO" id="GO:0004527">
    <property type="term" value="F:exonuclease activity"/>
    <property type="evidence" value="ECO:0007669"/>
    <property type="project" value="UniProtKB-KW"/>
</dbReference>
<comment type="caution">
    <text evidence="1">The sequence shown here is derived from an EMBL/GenBank/DDBJ whole genome shotgun (WGS) entry which is preliminary data.</text>
</comment>
<evidence type="ECO:0000313" key="1">
    <source>
        <dbReference type="EMBL" id="KAF7305835.1"/>
    </source>
</evidence>
<protein>
    <submittedName>
        <fullName evidence="1">3'-5' exonuclease</fullName>
    </submittedName>
</protein>
<dbReference type="InterPro" id="IPR036397">
    <property type="entry name" value="RNaseH_sf"/>
</dbReference>
<dbReference type="EMBL" id="JACAZE010000009">
    <property type="protein sequence ID" value="KAF7305835.1"/>
    <property type="molecule type" value="Genomic_DNA"/>
</dbReference>
<keyword evidence="1" id="KW-0378">Hydrolase</keyword>